<sequence length="362" mass="39971">MLHVSNKDIEDQVAPRALRSARLISVVVPVYNEAKCLEALHERLCRVLDAYPDLEREFIFVDDGSRDHSYATLAVLGARDPAVKALRFARNFGKEAAMAAGLRATSGDIVVLMDSDLQHPPEVIPELIERWRAGVQMVIAVRRSRETDPLPRRLMSRGFYHFFRAMCEVHIPEGAGDFRLFDRRVVDAINALGERNRFMKGITSWVGFRTEEVDFEVAERAAGVSSFSFIRLLRYAIDGLSSFSMVPLRVWSLVGVGLAFASALYGAYLILETLVLGVRTPGFASIMVGMLFLSGVQLISLGVIGEYIGRIFTEVKQRPLYLVAEEIGFSRSGSVLASANPAEPVAFPAQPVPAPFAPSLVP</sequence>
<name>A0ABT0D7I5_9HYPH</name>
<dbReference type="InterPro" id="IPR029044">
    <property type="entry name" value="Nucleotide-diphossugar_trans"/>
</dbReference>
<reference evidence="3 4" key="1">
    <citation type="submission" date="2022-04" db="EMBL/GenBank/DDBJ databases">
        <authorList>
            <person name="Grouzdev D.S."/>
            <person name="Pantiukh K.S."/>
            <person name="Krutkina M.S."/>
        </authorList>
    </citation>
    <scope>NUCLEOTIDE SEQUENCE [LARGE SCALE GENOMIC DNA]</scope>
    <source>
        <strain evidence="3 4">6x-1</strain>
    </source>
</reference>
<evidence type="ECO:0000313" key="4">
    <source>
        <dbReference type="Proteomes" id="UP001203284"/>
    </source>
</evidence>
<evidence type="ECO:0000313" key="3">
    <source>
        <dbReference type="EMBL" id="MCK0195910.1"/>
    </source>
</evidence>
<dbReference type="RefSeq" id="WP_247026352.1">
    <property type="nucleotide sequence ID" value="NZ_JALKCH010000002.1"/>
</dbReference>
<proteinExistence type="predicted"/>
<dbReference type="EMBL" id="JALKCH010000002">
    <property type="protein sequence ID" value="MCK0195910.1"/>
    <property type="molecule type" value="Genomic_DNA"/>
</dbReference>
<accession>A0ABT0D7I5</accession>
<keyword evidence="1" id="KW-0472">Membrane</keyword>
<dbReference type="CDD" id="cd04187">
    <property type="entry name" value="DPM1_like_bac"/>
    <property type="match status" value="1"/>
</dbReference>
<protein>
    <submittedName>
        <fullName evidence="3">Glycosyltransferase family 2 protein</fullName>
    </submittedName>
</protein>
<feature type="transmembrane region" description="Helical" evidence="1">
    <location>
        <begin position="283"/>
        <end position="308"/>
    </location>
</feature>
<evidence type="ECO:0000259" key="2">
    <source>
        <dbReference type="Pfam" id="PF00535"/>
    </source>
</evidence>
<dbReference type="PANTHER" id="PTHR48090:SF8">
    <property type="entry name" value="GLYCOSYLTRANSFERASE CSBB-RELATED"/>
    <property type="match status" value="1"/>
</dbReference>
<dbReference type="Proteomes" id="UP001203284">
    <property type="component" value="Unassembled WGS sequence"/>
</dbReference>
<dbReference type="InterPro" id="IPR001173">
    <property type="entry name" value="Glyco_trans_2-like"/>
</dbReference>
<dbReference type="SUPFAM" id="SSF53448">
    <property type="entry name" value="Nucleotide-diphospho-sugar transferases"/>
    <property type="match status" value="1"/>
</dbReference>
<organism evidence="3 4">
    <name type="scientific">Ancylobacter crimeensis</name>
    <dbReference type="NCBI Taxonomy" id="2579147"/>
    <lineage>
        <taxon>Bacteria</taxon>
        <taxon>Pseudomonadati</taxon>
        <taxon>Pseudomonadota</taxon>
        <taxon>Alphaproteobacteria</taxon>
        <taxon>Hyphomicrobiales</taxon>
        <taxon>Xanthobacteraceae</taxon>
        <taxon>Ancylobacter</taxon>
    </lineage>
</organism>
<keyword evidence="1" id="KW-1133">Transmembrane helix</keyword>
<keyword evidence="1" id="KW-0812">Transmembrane</keyword>
<comment type="caution">
    <text evidence="3">The sequence shown here is derived from an EMBL/GenBank/DDBJ whole genome shotgun (WGS) entry which is preliminary data.</text>
</comment>
<dbReference type="Gene3D" id="3.90.550.10">
    <property type="entry name" value="Spore Coat Polysaccharide Biosynthesis Protein SpsA, Chain A"/>
    <property type="match status" value="1"/>
</dbReference>
<dbReference type="PANTHER" id="PTHR48090">
    <property type="entry name" value="UNDECAPRENYL-PHOSPHATE 4-DEOXY-4-FORMAMIDO-L-ARABINOSE TRANSFERASE-RELATED"/>
    <property type="match status" value="1"/>
</dbReference>
<evidence type="ECO:0000256" key="1">
    <source>
        <dbReference type="SAM" id="Phobius"/>
    </source>
</evidence>
<dbReference type="Pfam" id="PF00535">
    <property type="entry name" value="Glycos_transf_2"/>
    <property type="match status" value="1"/>
</dbReference>
<keyword evidence="4" id="KW-1185">Reference proteome</keyword>
<dbReference type="InterPro" id="IPR050256">
    <property type="entry name" value="Glycosyltransferase_2"/>
</dbReference>
<gene>
    <name evidence="3" type="ORF">MWN34_03195</name>
</gene>
<feature type="transmembrane region" description="Helical" evidence="1">
    <location>
        <begin position="250"/>
        <end position="271"/>
    </location>
</feature>
<feature type="domain" description="Glycosyltransferase 2-like" evidence="2">
    <location>
        <begin position="25"/>
        <end position="187"/>
    </location>
</feature>